<dbReference type="PANTHER" id="PTHR23526:SF2">
    <property type="entry name" value="MAJOR FACILITATOR SUPERFAMILY (MFS) PROFILE DOMAIN-CONTAINING PROTEIN"/>
    <property type="match status" value="1"/>
</dbReference>
<dbReference type="InterPro" id="IPR011701">
    <property type="entry name" value="MFS"/>
</dbReference>
<dbReference type="PROSITE" id="PS50850">
    <property type="entry name" value="MFS"/>
    <property type="match status" value="1"/>
</dbReference>
<dbReference type="PANTHER" id="PTHR23526">
    <property type="entry name" value="INTEGRAL MEMBRANE TRANSPORT PROTEIN-RELATED"/>
    <property type="match status" value="1"/>
</dbReference>
<organism evidence="6 7">
    <name type="scientific">candidate division CPR2 bacterium GW2011_GWC2_39_10</name>
    <dbReference type="NCBI Taxonomy" id="1618345"/>
    <lineage>
        <taxon>Bacteria</taxon>
        <taxon>Bacteria division CPR2</taxon>
    </lineage>
</organism>
<dbReference type="EMBL" id="LBVV01000034">
    <property type="protein sequence ID" value="KKQ92889.1"/>
    <property type="molecule type" value="Genomic_DNA"/>
</dbReference>
<dbReference type="Pfam" id="PF07690">
    <property type="entry name" value="MFS_1"/>
    <property type="match status" value="2"/>
</dbReference>
<protein>
    <submittedName>
        <fullName evidence="6">Major facilitator superfamily MFS-1</fullName>
    </submittedName>
</protein>
<dbReference type="Gene3D" id="1.20.1250.20">
    <property type="entry name" value="MFS general substrate transporter like domains"/>
    <property type="match status" value="2"/>
</dbReference>
<feature type="transmembrane region" description="Helical" evidence="4">
    <location>
        <begin position="77"/>
        <end position="94"/>
    </location>
</feature>
<keyword evidence="3 4" id="KW-0472">Membrane</keyword>
<dbReference type="GO" id="GO:0022857">
    <property type="term" value="F:transmembrane transporter activity"/>
    <property type="evidence" value="ECO:0007669"/>
    <property type="project" value="InterPro"/>
</dbReference>
<feature type="transmembrane region" description="Helical" evidence="4">
    <location>
        <begin position="46"/>
        <end position="65"/>
    </location>
</feature>
<dbReference type="InterPro" id="IPR052528">
    <property type="entry name" value="Sugar_transport-like"/>
</dbReference>
<proteinExistence type="predicted"/>
<dbReference type="SUPFAM" id="SSF103473">
    <property type="entry name" value="MFS general substrate transporter"/>
    <property type="match status" value="1"/>
</dbReference>
<keyword evidence="1 4" id="KW-0812">Transmembrane</keyword>
<dbReference type="Proteomes" id="UP000034207">
    <property type="component" value="Unassembled WGS sequence"/>
</dbReference>
<feature type="transmembrane region" description="Helical" evidence="4">
    <location>
        <begin position="12"/>
        <end position="34"/>
    </location>
</feature>
<accession>A0A0G0P432</accession>
<keyword evidence="2 4" id="KW-1133">Transmembrane helix</keyword>
<feature type="transmembrane region" description="Helical" evidence="4">
    <location>
        <begin position="277"/>
        <end position="295"/>
    </location>
</feature>
<dbReference type="InterPro" id="IPR020846">
    <property type="entry name" value="MFS_dom"/>
</dbReference>
<name>A0A0G0P432_UNCC2</name>
<feature type="transmembrane region" description="Helical" evidence="4">
    <location>
        <begin position="343"/>
        <end position="362"/>
    </location>
</feature>
<gene>
    <name evidence="6" type="ORF">UT18_C0034G0004</name>
</gene>
<sequence>MLVVKTISDKKSLTTMSMAAFFMATGYIYIPFLAPYLVNNGFSKELISYITSLGPLSLIIVLPVLGHLSDLIGRKRVINITLILHLLALILYLFTSNNYLILLAATIISAIAFEGFMETMLEKAEDGFKEHRGFLTGLFESFKKLGGLIGTAVGTFIVSVSSINSTIKIAAILTAILFVINNLKKSHNHYAPKPKDINFLSDLKNFWKIKDLRGMGIIGATMHFNNPAKYIFIPLLITQELNADIKYVGYFIGALTAAHLFEFGFGYACERFGMGRTTLKSVFIFSILITLVGIANSPFVVVFLGLLIGLASASWNTSAWCYMSEIGEKLKKEGQVVGNYTSIASTGGFAGFLVSGLFVSLFGIRMLFALYGIVVMAGIIISLPYLRKSQYY</sequence>
<dbReference type="AlphaFoldDB" id="A0A0G0P432"/>
<reference evidence="6 7" key="1">
    <citation type="journal article" date="2015" name="Nature">
        <title>rRNA introns, odd ribosomes, and small enigmatic genomes across a large radiation of phyla.</title>
        <authorList>
            <person name="Brown C.T."/>
            <person name="Hug L.A."/>
            <person name="Thomas B.C."/>
            <person name="Sharon I."/>
            <person name="Castelle C.J."/>
            <person name="Singh A."/>
            <person name="Wilkins M.J."/>
            <person name="Williams K.H."/>
            <person name="Banfield J.F."/>
        </authorList>
    </citation>
    <scope>NUCLEOTIDE SEQUENCE [LARGE SCALE GENOMIC DNA]</scope>
</reference>
<evidence type="ECO:0000256" key="4">
    <source>
        <dbReference type="SAM" id="Phobius"/>
    </source>
</evidence>
<dbReference type="InterPro" id="IPR036259">
    <property type="entry name" value="MFS_trans_sf"/>
</dbReference>
<evidence type="ECO:0000313" key="7">
    <source>
        <dbReference type="Proteomes" id="UP000034207"/>
    </source>
</evidence>
<evidence type="ECO:0000259" key="5">
    <source>
        <dbReference type="PROSITE" id="PS50850"/>
    </source>
</evidence>
<feature type="transmembrane region" description="Helical" evidence="4">
    <location>
        <begin position="142"/>
        <end position="160"/>
    </location>
</feature>
<evidence type="ECO:0000256" key="2">
    <source>
        <dbReference type="ARBA" id="ARBA00022989"/>
    </source>
</evidence>
<evidence type="ECO:0000256" key="1">
    <source>
        <dbReference type="ARBA" id="ARBA00022692"/>
    </source>
</evidence>
<feature type="transmembrane region" description="Helical" evidence="4">
    <location>
        <begin position="368"/>
        <end position="386"/>
    </location>
</feature>
<feature type="transmembrane region" description="Helical" evidence="4">
    <location>
        <begin position="214"/>
        <end position="235"/>
    </location>
</feature>
<feature type="domain" description="Major facilitator superfamily (MFS) profile" evidence="5">
    <location>
        <begin position="12"/>
        <end position="390"/>
    </location>
</feature>
<evidence type="ECO:0000313" key="6">
    <source>
        <dbReference type="EMBL" id="KKQ92889.1"/>
    </source>
</evidence>
<comment type="caution">
    <text evidence="6">The sequence shown here is derived from an EMBL/GenBank/DDBJ whole genome shotgun (WGS) entry which is preliminary data.</text>
</comment>
<feature type="transmembrane region" description="Helical" evidence="4">
    <location>
        <begin position="247"/>
        <end position="265"/>
    </location>
</feature>
<dbReference type="STRING" id="1618345.UT18_C0034G0004"/>
<evidence type="ECO:0000256" key="3">
    <source>
        <dbReference type="ARBA" id="ARBA00023136"/>
    </source>
</evidence>